<protein>
    <submittedName>
        <fullName evidence="2">Uncharacterized protein</fullName>
    </submittedName>
</protein>
<evidence type="ECO:0000256" key="1">
    <source>
        <dbReference type="SAM" id="MobiDB-lite"/>
    </source>
</evidence>
<dbReference type="KEGG" id="proe:H9L23_07365"/>
<keyword evidence="3" id="KW-1185">Reference proteome</keyword>
<accession>A0A7G9QKM1</accession>
<dbReference type="AlphaFoldDB" id="A0A7G9QKM1"/>
<organism evidence="2 3">
    <name type="scientific">Pedobacter roseus</name>
    <dbReference type="NCBI Taxonomy" id="336820"/>
    <lineage>
        <taxon>Bacteria</taxon>
        <taxon>Pseudomonadati</taxon>
        <taxon>Bacteroidota</taxon>
        <taxon>Sphingobacteriia</taxon>
        <taxon>Sphingobacteriales</taxon>
        <taxon>Sphingobacteriaceae</taxon>
        <taxon>Pedobacter</taxon>
    </lineage>
</organism>
<name>A0A7G9QKM1_9SPHI</name>
<feature type="region of interest" description="Disordered" evidence="1">
    <location>
        <begin position="252"/>
        <end position="276"/>
    </location>
</feature>
<sequence>MEPLPITYITDVESKKRQEWFDKYKLPVLNDLRLRQEKEVEEKRLDFTDIKTAIDFFNPLIKNLKKEDGVRVYFASPANDGTVNKGKCGKLTLILVVTIGVDKKEELPYYKFENGTFVPIDLVDAENGVHNYQLIKRDYLFKTLSHQDRLDGCKETKHIWFSLEQMTQTVKEMEYQNKNHSSIVKGFGICFTSYTNQDYIFLGSKSPVFKRRERLTICFTFIGANGDIGIEDIDPVEFAQRLNITRDKGLSDTFDTGIPAPPPSGDDNRGALDIQM</sequence>
<dbReference type="EMBL" id="CP060723">
    <property type="protein sequence ID" value="QNN43896.1"/>
    <property type="molecule type" value="Genomic_DNA"/>
</dbReference>
<dbReference type="RefSeq" id="WP_187594352.1">
    <property type="nucleotide sequence ID" value="NZ_CP060723.1"/>
</dbReference>
<gene>
    <name evidence="2" type="ORF">H9L23_07365</name>
</gene>
<proteinExistence type="predicted"/>
<reference evidence="2 3" key="1">
    <citation type="submission" date="2020-08" db="EMBL/GenBank/DDBJ databases">
        <title>Genome sequence of Pedobacter roseus KACC 11594T.</title>
        <authorList>
            <person name="Hyun D.-W."/>
            <person name="Bae J.-W."/>
        </authorList>
    </citation>
    <scope>NUCLEOTIDE SEQUENCE [LARGE SCALE GENOMIC DNA]</scope>
    <source>
        <strain evidence="2 3">KACC 11594</strain>
    </source>
</reference>
<dbReference type="Proteomes" id="UP000515806">
    <property type="component" value="Chromosome"/>
</dbReference>
<evidence type="ECO:0000313" key="2">
    <source>
        <dbReference type="EMBL" id="QNN43896.1"/>
    </source>
</evidence>
<evidence type="ECO:0000313" key="3">
    <source>
        <dbReference type="Proteomes" id="UP000515806"/>
    </source>
</evidence>